<name>A0ABW3CCD8_9ACTN</name>
<dbReference type="Proteomes" id="UP001597083">
    <property type="component" value="Unassembled WGS sequence"/>
</dbReference>
<gene>
    <name evidence="1" type="ORF">ACFQ07_07680</name>
</gene>
<dbReference type="EMBL" id="JBHTIR010001059">
    <property type="protein sequence ID" value="MFD0852095.1"/>
    <property type="molecule type" value="Genomic_DNA"/>
</dbReference>
<sequence>MSPPPHEDRDGPRMIGPYRIRTVLGRDGSGTRFLAERDGEEYVLRLLDSLGEESRASVTEALAALQGLDSPHIADYV</sequence>
<protein>
    <recommendedName>
        <fullName evidence="3">Serine/threonine protein kinase</fullName>
    </recommendedName>
</protein>
<evidence type="ECO:0000313" key="1">
    <source>
        <dbReference type="EMBL" id="MFD0852095.1"/>
    </source>
</evidence>
<evidence type="ECO:0000313" key="2">
    <source>
        <dbReference type="Proteomes" id="UP001597083"/>
    </source>
</evidence>
<feature type="non-terminal residue" evidence="1">
    <location>
        <position position="77"/>
    </location>
</feature>
<accession>A0ABW3CCD8</accession>
<keyword evidence="2" id="KW-1185">Reference proteome</keyword>
<organism evidence="1 2">
    <name type="scientific">Actinomadura adrarensis</name>
    <dbReference type="NCBI Taxonomy" id="1819600"/>
    <lineage>
        <taxon>Bacteria</taxon>
        <taxon>Bacillati</taxon>
        <taxon>Actinomycetota</taxon>
        <taxon>Actinomycetes</taxon>
        <taxon>Streptosporangiales</taxon>
        <taxon>Thermomonosporaceae</taxon>
        <taxon>Actinomadura</taxon>
    </lineage>
</organism>
<reference evidence="2" key="1">
    <citation type="journal article" date="2019" name="Int. J. Syst. Evol. Microbiol.">
        <title>The Global Catalogue of Microorganisms (GCM) 10K type strain sequencing project: providing services to taxonomists for standard genome sequencing and annotation.</title>
        <authorList>
            <consortium name="The Broad Institute Genomics Platform"/>
            <consortium name="The Broad Institute Genome Sequencing Center for Infectious Disease"/>
            <person name="Wu L."/>
            <person name="Ma J."/>
        </authorList>
    </citation>
    <scope>NUCLEOTIDE SEQUENCE [LARGE SCALE GENOMIC DNA]</scope>
    <source>
        <strain evidence="2">JCM 31696</strain>
    </source>
</reference>
<proteinExistence type="predicted"/>
<comment type="caution">
    <text evidence="1">The sequence shown here is derived from an EMBL/GenBank/DDBJ whole genome shotgun (WGS) entry which is preliminary data.</text>
</comment>
<evidence type="ECO:0008006" key="3">
    <source>
        <dbReference type="Google" id="ProtNLM"/>
    </source>
</evidence>